<dbReference type="InterPro" id="IPR000953">
    <property type="entry name" value="Chromo/chromo_shadow_dom"/>
</dbReference>
<dbReference type="Gene3D" id="2.40.50.40">
    <property type="match status" value="1"/>
</dbReference>
<protein>
    <recommendedName>
        <fullName evidence="1">Chromo domain-containing protein</fullName>
    </recommendedName>
</protein>
<dbReference type="Proteomes" id="UP001057375">
    <property type="component" value="Unassembled WGS sequence"/>
</dbReference>
<name>A0ABQ5K3J2_9EUKA</name>
<proteinExistence type="predicted"/>
<reference evidence="2" key="1">
    <citation type="submission" date="2022-03" db="EMBL/GenBank/DDBJ databases">
        <title>Draft genome sequence of Aduncisulcus paluster, a free-living microaerophilic Fornicata.</title>
        <authorList>
            <person name="Yuyama I."/>
            <person name="Kume K."/>
            <person name="Tamura T."/>
            <person name="Inagaki Y."/>
            <person name="Hashimoto T."/>
        </authorList>
    </citation>
    <scope>NUCLEOTIDE SEQUENCE</scope>
    <source>
        <strain evidence="2">NY0171</strain>
    </source>
</reference>
<accession>A0ABQ5K3J2</accession>
<comment type="caution">
    <text evidence="2">The sequence shown here is derived from an EMBL/GenBank/DDBJ whole genome shotgun (WGS) entry which is preliminary data.</text>
</comment>
<dbReference type="CDD" id="cd00024">
    <property type="entry name" value="CD_CSD"/>
    <property type="match status" value="1"/>
</dbReference>
<dbReference type="PROSITE" id="PS50013">
    <property type="entry name" value="CHROMO_2"/>
    <property type="match status" value="1"/>
</dbReference>
<dbReference type="InterPro" id="IPR016197">
    <property type="entry name" value="Chromo-like_dom_sf"/>
</dbReference>
<dbReference type="SUPFAM" id="SSF54160">
    <property type="entry name" value="Chromo domain-like"/>
    <property type="match status" value="1"/>
</dbReference>
<dbReference type="EMBL" id="BQXS01012703">
    <property type="protein sequence ID" value="GKT27099.1"/>
    <property type="molecule type" value="Genomic_DNA"/>
</dbReference>
<sequence length="168" mass="18392">MSHNFSYMVTRSSSSRDASKPSWLGPTSLLGCPQDSRPSWVRNGSPKMIWNLPFNEITMQSGFSSSSDLSNPGITMMGFALRSGISCQVSIGCLPYSPQSGLIPNVSKTGALNAIATDLGLRLPREVIKKKGRGAGLRFLVRWYGLPDNLTTWIPKKDIQDSEAFKVH</sequence>
<keyword evidence="3" id="KW-1185">Reference proteome</keyword>
<evidence type="ECO:0000313" key="2">
    <source>
        <dbReference type="EMBL" id="GKT27099.1"/>
    </source>
</evidence>
<gene>
    <name evidence="2" type="ORF">ADUPG1_013612</name>
</gene>
<evidence type="ECO:0000313" key="3">
    <source>
        <dbReference type="Proteomes" id="UP001057375"/>
    </source>
</evidence>
<evidence type="ECO:0000259" key="1">
    <source>
        <dbReference type="PROSITE" id="PS50013"/>
    </source>
</evidence>
<feature type="domain" description="Chromo" evidence="1">
    <location>
        <begin position="122"/>
        <end position="168"/>
    </location>
</feature>
<organism evidence="2 3">
    <name type="scientific">Aduncisulcus paluster</name>
    <dbReference type="NCBI Taxonomy" id="2918883"/>
    <lineage>
        <taxon>Eukaryota</taxon>
        <taxon>Metamonada</taxon>
        <taxon>Carpediemonas-like organisms</taxon>
        <taxon>Aduncisulcus</taxon>
    </lineage>
</organism>